<dbReference type="InterPro" id="IPR024079">
    <property type="entry name" value="MetalloPept_cat_dom_sf"/>
</dbReference>
<name>A0A916JFM4_9BACT</name>
<dbReference type="Proteomes" id="UP000680038">
    <property type="component" value="Unassembled WGS sequence"/>
</dbReference>
<dbReference type="RefSeq" id="WP_215241333.1">
    <property type="nucleotide sequence ID" value="NZ_CAJRAF010000002.1"/>
</dbReference>
<gene>
    <name evidence="1" type="ORF">DYBT9275_05079</name>
</gene>
<sequence>MAAVANLRDNNTTIEISATLFLYGSEAATEIGELIIKEINQMYNEPRAKVHRMGMSLEVRFNIRYAIISTEEAFTLASSNRDHSSNFIRIENENTITRSFMGFGLGDNAGHWLTSDQLGVSTTAAHEFGHCLGLDHPANPDFRGTYTPPPIMAARGSLVDPEYQWNPLAKAGEYGGTMKPVYRKVREEEVREILAGIDPFSPETQLIGYLSNNIFDRTGKPYPSLS</sequence>
<protein>
    <recommendedName>
        <fullName evidence="3">Peptidase M10</fullName>
    </recommendedName>
</protein>
<accession>A0A916JFM4</accession>
<dbReference type="AlphaFoldDB" id="A0A916JFM4"/>
<dbReference type="GO" id="GO:0008237">
    <property type="term" value="F:metallopeptidase activity"/>
    <property type="evidence" value="ECO:0007669"/>
    <property type="project" value="InterPro"/>
</dbReference>
<dbReference type="EMBL" id="CAJRAF010000002">
    <property type="protein sequence ID" value="CAG5012017.1"/>
    <property type="molecule type" value="Genomic_DNA"/>
</dbReference>
<organism evidence="1 2">
    <name type="scientific">Dyadobacter helix</name>
    <dbReference type="NCBI Taxonomy" id="2822344"/>
    <lineage>
        <taxon>Bacteria</taxon>
        <taxon>Pseudomonadati</taxon>
        <taxon>Bacteroidota</taxon>
        <taxon>Cytophagia</taxon>
        <taxon>Cytophagales</taxon>
        <taxon>Spirosomataceae</taxon>
        <taxon>Dyadobacter</taxon>
    </lineage>
</organism>
<evidence type="ECO:0008006" key="3">
    <source>
        <dbReference type="Google" id="ProtNLM"/>
    </source>
</evidence>
<comment type="caution">
    <text evidence="1">The sequence shown here is derived from an EMBL/GenBank/DDBJ whole genome shotgun (WGS) entry which is preliminary data.</text>
</comment>
<reference evidence="1" key="1">
    <citation type="submission" date="2021-04" db="EMBL/GenBank/DDBJ databases">
        <authorList>
            <person name="Rodrigo-Torres L."/>
            <person name="Arahal R. D."/>
            <person name="Lucena T."/>
        </authorList>
    </citation>
    <scope>NUCLEOTIDE SEQUENCE</scope>
    <source>
        <strain evidence="1">CECT 9275</strain>
    </source>
</reference>
<proteinExistence type="predicted"/>
<evidence type="ECO:0000313" key="2">
    <source>
        <dbReference type="Proteomes" id="UP000680038"/>
    </source>
</evidence>
<keyword evidence="2" id="KW-1185">Reference proteome</keyword>
<dbReference type="Gene3D" id="3.40.390.10">
    <property type="entry name" value="Collagenase (Catalytic Domain)"/>
    <property type="match status" value="1"/>
</dbReference>
<dbReference type="SUPFAM" id="SSF55486">
    <property type="entry name" value="Metalloproteases ('zincins'), catalytic domain"/>
    <property type="match status" value="1"/>
</dbReference>
<evidence type="ECO:0000313" key="1">
    <source>
        <dbReference type="EMBL" id="CAG5012017.1"/>
    </source>
</evidence>